<organism evidence="1 2">
    <name type="scientific">Belliella alkalica</name>
    <dbReference type="NCBI Taxonomy" id="1730871"/>
    <lineage>
        <taxon>Bacteria</taxon>
        <taxon>Pseudomonadati</taxon>
        <taxon>Bacteroidota</taxon>
        <taxon>Cytophagia</taxon>
        <taxon>Cytophagales</taxon>
        <taxon>Cyclobacteriaceae</taxon>
        <taxon>Belliella</taxon>
    </lineage>
</organism>
<dbReference type="Proteomes" id="UP001165430">
    <property type="component" value="Unassembled WGS sequence"/>
</dbReference>
<keyword evidence="2" id="KW-1185">Reference proteome</keyword>
<dbReference type="EMBL" id="JAKZGO010000056">
    <property type="protein sequence ID" value="MCH7415905.1"/>
    <property type="molecule type" value="Genomic_DNA"/>
</dbReference>
<sequence>MHQPIEITFNEIKMNRSALEVARTIVHEMVHAELYRAINTTNPTEKELDFRETFEEYTRQYIGDNDVHHNYMADYWVDKMADMLELIHPQLGYSGLNEFLSSWAYPSGIPKEFYKALAWDGLKYEEVRGWKNKTTQQKDEIDFHIEKAKYGTNSCN</sequence>
<accession>A0ABS9VIV1</accession>
<protein>
    <recommendedName>
        <fullName evidence="3">SprT-like family protein</fullName>
    </recommendedName>
</protein>
<evidence type="ECO:0000313" key="2">
    <source>
        <dbReference type="Proteomes" id="UP001165430"/>
    </source>
</evidence>
<gene>
    <name evidence="1" type="ORF">MM213_20560</name>
</gene>
<evidence type="ECO:0000313" key="1">
    <source>
        <dbReference type="EMBL" id="MCH7415905.1"/>
    </source>
</evidence>
<proteinExistence type="predicted"/>
<reference evidence="1" key="1">
    <citation type="submission" date="2022-03" db="EMBL/GenBank/DDBJ databases">
        <title>De novo assembled genomes of Belliella spp. (Cyclobacteriaceae) strains.</title>
        <authorList>
            <person name="Szabo A."/>
            <person name="Korponai K."/>
            <person name="Felfoldi T."/>
        </authorList>
    </citation>
    <scope>NUCLEOTIDE SEQUENCE</scope>
    <source>
        <strain evidence="1">DSM 111903</strain>
    </source>
</reference>
<dbReference type="RefSeq" id="WP_241414764.1">
    <property type="nucleotide sequence ID" value="NZ_JAKZGO010000056.1"/>
</dbReference>
<name>A0ABS9VIV1_9BACT</name>
<comment type="caution">
    <text evidence="1">The sequence shown here is derived from an EMBL/GenBank/DDBJ whole genome shotgun (WGS) entry which is preliminary data.</text>
</comment>
<evidence type="ECO:0008006" key="3">
    <source>
        <dbReference type="Google" id="ProtNLM"/>
    </source>
</evidence>